<gene>
    <name evidence="4" type="ORF">LAMI_0A00584G</name>
</gene>
<dbReference type="InterPro" id="IPR002075">
    <property type="entry name" value="NTF2_dom"/>
</dbReference>
<sequence length="423" mass="47712">MTTNAREITYAFLNTYYQRMNADPLKIHHLYSATAELTHINYQCEFDDNLEVMPTIKITGKENISKFYARYAKKVKTLRVKIDSCDFQFTGANNTSILILTLGEMFWLGTPSYKFCQTFVLVPTATNPKIFDVCNDMIYFPPDRAEESQFSNVEQMKDTENLPEEEAMETESSGQAAGNEVNDSKVPEESSSALANGTYHKEAPASKLPETLEPPASEETPHETVQNAEMEDDEDVSNTMTHESASHAVEIATEEKPKKMNWASKIANSESKVVPNVATNYIRAEPESPQVGKKVNERKSTSPGGQPRDSKIFKKKVFYYVNKDGFYPVYVRGTGGVTDEQLVKALEKEFGIVRKISSQETFAVVDFEDQQCQTDAIERGVLRINNVDVHMEPKTVRKPTNTFASSSPSGQRFNKKHLNRKKN</sequence>
<protein>
    <submittedName>
        <fullName evidence="4">LAMI_0A00584g1_1</fullName>
    </submittedName>
</protein>
<dbReference type="GO" id="GO:0034517">
    <property type="term" value="P:ribophagy"/>
    <property type="evidence" value="ECO:0007669"/>
    <property type="project" value="TreeGrafter"/>
</dbReference>
<evidence type="ECO:0000313" key="5">
    <source>
        <dbReference type="Proteomes" id="UP000191024"/>
    </source>
</evidence>
<dbReference type="AlphaFoldDB" id="A0A1G4IL65"/>
<dbReference type="PROSITE" id="PS50177">
    <property type="entry name" value="NTF2_DOMAIN"/>
    <property type="match status" value="1"/>
</dbReference>
<dbReference type="STRING" id="1230905.A0A1G4IL65"/>
<feature type="region of interest" description="Disordered" evidence="2">
    <location>
        <begin position="394"/>
        <end position="423"/>
    </location>
</feature>
<evidence type="ECO:0000256" key="2">
    <source>
        <dbReference type="SAM" id="MobiDB-lite"/>
    </source>
</evidence>
<name>A0A1G4IL65_9SACH</name>
<keyword evidence="1" id="KW-0694">RNA-binding</keyword>
<organism evidence="4 5">
    <name type="scientific">Lachancea mirantina</name>
    <dbReference type="NCBI Taxonomy" id="1230905"/>
    <lineage>
        <taxon>Eukaryota</taxon>
        <taxon>Fungi</taxon>
        <taxon>Dikarya</taxon>
        <taxon>Ascomycota</taxon>
        <taxon>Saccharomycotina</taxon>
        <taxon>Saccharomycetes</taxon>
        <taxon>Saccharomycetales</taxon>
        <taxon>Saccharomycetaceae</taxon>
        <taxon>Lachancea</taxon>
    </lineage>
</organism>
<evidence type="ECO:0000259" key="3">
    <source>
        <dbReference type="PROSITE" id="PS50177"/>
    </source>
</evidence>
<dbReference type="GO" id="GO:0016579">
    <property type="term" value="P:protein deubiquitination"/>
    <property type="evidence" value="ECO:0007669"/>
    <property type="project" value="TreeGrafter"/>
</dbReference>
<evidence type="ECO:0000313" key="4">
    <source>
        <dbReference type="EMBL" id="SCU77297.1"/>
    </source>
</evidence>
<reference evidence="4 5" key="1">
    <citation type="submission" date="2016-03" db="EMBL/GenBank/DDBJ databases">
        <authorList>
            <person name="Devillers H."/>
        </authorList>
    </citation>
    <scope>NUCLEOTIDE SEQUENCE [LARGE SCALE GENOMIC DNA]</scope>
    <source>
        <strain evidence="4">CBS 11717</strain>
    </source>
</reference>
<dbReference type="InterPro" id="IPR039539">
    <property type="entry name" value="Ras_GTPase_bind_prot"/>
</dbReference>
<dbReference type="SUPFAM" id="SSF54427">
    <property type="entry name" value="NTF2-like"/>
    <property type="match status" value="1"/>
</dbReference>
<dbReference type="GO" id="GO:0003729">
    <property type="term" value="F:mRNA binding"/>
    <property type="evidence" value="ECO:0007669"/>
    <property type="project" value="TreeGrafter"/>
</dbReference>
<dbReference type="Gene3D" id="3.10.450.50">
    <property type="match status" value="1"/>
</dbReference>
<dbReference type="GO" id="GO:1990861">
    <property type="term" value="C:Ubp3-Bre5 deubiquitination complex"/>
    <property type="evidence" value="ECO:0007669"/>
    <property type="project" value="TreeGrafter"/>
</dbReference>
<dbReference type="GO" id="GO:1990904">
    <property type="term" value="C:ribonucleoprotein complex"/>
    <property type="evidence" value="ECO:0007669"/>
    <property type="project" value="TreeGrafter"/>
</dbReference>
<feature type="region of interest" description="Disordered" evidence="2">
    <location>
        <begin position="159"/>
        <end position="244"/>
    </location>
</feature>
<feature type="compositionally biased region" description="Basic residues" evidence="2">
    <location>
        <begin position="413"/>
        <end position="423"/>
    </location>
</feature>
<proteinExistence type="predicted"/>
<dbReference type="GO" id="GO:0005829">
    <property type="term" value="C:cytosol"/>
    <property type="evidence" value="ECO:0007669"/>
    <property type="project" value="TreeGrafter"/>
</dbReference>
<feature type="domain" description="NTF2" evidence="3">
    <location>
        <begin position="8"/>
        <end position="140"/>
    </location>
</feature>
<dbReference type="OrthoDB" id="339151at2759"/>
<feature type="compositionally biased region" description="Polar residues" evidence="2">
    <location>
        <begin position="398"/>
        <end position="412"/>
    </location>
</feature>
<dbReference type="EMBL" id="LT598462">
    <property type="protein sequence ID" value="SCU77297.1"/>
    <property type="molecule type" value="Genomic_DNA"/>
</dbReference>
<accession>A0A1G4IL65</accession>
<dbReference type="InterPro" id="IPR032710">
    <property type="entry name" value="NTF2-like_dom_sf"/>
</dbReference>
<dbReference type="Proteomes" id="UP000191024">
    <property type="component" value="Chromosome A"/>
</dbReference>
<feature type="region of interest" description="Disordered" evidence="2">
    <location>
        <begin position="284"/>
        <end position="309"/>
    </location>
</feature>
<evidence type="ECO:0000256" key="1">
    <source>
        <dbReference type="ARBA" id="ARBA00022884"/>
    </source>
</evidence>
<dbReference type="FunFam" id="3.10.450.50:FF:000017">
    <property type="entry name" value="UBP3-associated protein BRE5"/>
    <property type="match status" value="1"/>
</dbReference>
<keyword evidence="5" id="KW-1185">Reference proteome</keyword>
<dbReference type="PANTHER" id="PTHR10693">
    <property type="entry name" value="RAS GTPASE-ACTIVATING PROTEIN-BINDING PROTEIN"/>
    <property type="match status" value="1"/>
</dbReference>
<dbReference type="PANTHER" id="PTHR10693:SF20">
    <property type="entry name" value="AT27578P"/>
    <property type="match status" value="1"/>
</dbReference>
<dbReference type="Pfam" id="PF02136">
    <property type="entry name" value="NTF2"/>
    <property type="match status" value="1"/>
</dbReference>
<dbReference type="InterPro" id="IPR018222">
    <property type="entry name" value="Nuclear_transport_factor_2_euk"/>
</dbReference>